<proteinExistence type="predicted"/>
<accession>A0A9P7ENP0</accession>
<feature type="compositionally biased region" description="Polar residues" evidence="5">
    <location>
        <begin position="498"/>
        <end position="518"/>
    </location>
</feature>
<dbReference type="Proteomes" id="UP000807769">
    <property type="component" value="Unassembled WGS sequence"/>
</dbReference>
<evidence type="ECO:0000256" key="2">
    <source>
        <dbReference type="ARBA" id="ARBA00022692"/>
    </source>
</evidence>
<feature type="transmembrane region" description="Helical" evidence="6">
    <location>
        <begin position="458"/>
        <end position="479"/>
    </location>
</feature>
<reference evidence="7" key="1">
    <citation type="journal article" date="2020" name="New Phytol.">
        <title>Comparative genomics reveals dynamic genome evolution in host specialist ectomycorrhizal fungi.</title>
        <authorList>
            <person name="Lofgren L.A."/>
            <person name="Nguyen N.H."/>
            <person name="Vilgalys R."/>
            <person name="Ruytinx J."/>
            <person name="Liao H.L."/>
            <person name="Branco S."/>
            <person name="Kuo A."/>
            <person name="LaButti K."/>
            <person name="Lipzen A."/>
            <person name="Andreopoulos W."/>
            <person name="Pangilinan J."/>
            <person name="Riley R."/>
            <person name="Hundley H."/>
            <person name="Na H."/>
            <person name="Barry K."/>
            <person name="Grigoriev I.V."/>
            <person name="Stajich J.E."/>
            <person name="Kennedy P.G."/>
        </authorList>
    </citation>
    <scope>NUCLEOTIDE SEQUENCE</scope>
    <source>
        <strain evidence="7">MN1</strain>
    </source>
</reference>
<dbReference type="OrthoDB" id="3026777at2759"/>
<dbReference type="AlphaFoldDB" id="A0A9P7ENP0"/>
<dbReference type="PANTHER" id="PTHR23507:SF1">
    <property type="entry name" value="FI18259P1-RELATED"/>
    <property type="match status" value="1"/>
</dbReference>
<evidence type="ECO:0000256" key="1">
    <source>
        <dbReference type="ARBA" id="ARBA00004141"/>
    </source>
</evidence>
<feature type="transmembrane region" description="Helical" evidence="6">
    <location>
        <begin position="421"/>
        <end position="446"/>
    </location>
</feature>
<feature type="transmembrane region" description="Helical" evidence="6">
    <location>
        <begin position="525"/>
        <end position="548"/>
    </location>
</feature>
<dbReference type="Pfam" id="PF07690">
    <property type="entry name" value="MFS_1"/>
    <property type="match status" value="1"/>
</dbReference>
<comment type="subcellular location">
    <subcellularLocation>
        <location evidence="1">Membrane</location>
        <topology evidence="1">Multi-pass membrane protein</topology>
    </subcellularLocation>
</comment>
<dbReference type="PANTHER" id="PTHR23507">
    <property type="entry name" value="ZGC:174356"/>
    <property type="match status" value="1"/>
</dbReference>
<keyword evidence="3 6" id="KW-1133">Transmembrane helix</keyword>
<dbReference type="InterPro" id="IPR036259">
    <property type="entry name" value="MFS_trans_sf"/>
</dbReference>
<comment type="caution">
    <text evidence="7">The sequence shown here is derived from an EMBL/GenBank/DDBJ whole genome shotgun (WGS) entry which is preliminary data.</text>
</comment>
<dbReference type="Gene3D" id="1.20.1250.20">
    <property type="entry name" value="MFS general substrate transporter like domains"/>
    <property type="match status" value="2"/>
</dbReference>
<dbReference type="RefSeq" id="XP_041199998.1">
    <property type="nucleotide sequence ID" value="XM_041329888.1"/>
</dbReference>
<dbReference type="SUPFAM" id="SSF103473">
    <property type="entry name" value="MFS general substrate transporter"/>
    <property type="match status" value="1"/>
</dbReference>
<evidence type="ECO:0000256" key="6">
    <source>
        <dbReference type="SAM" id="Phobius"/>
    </source>
</evidence>
<evidence type="ECO:0000313" key="7">
    <source>
        <dbReference type="EMBL" id="KAG1827151.1"/>
    </source>
</evidence>
<feature type="transmembrane region" description="Helical" evidence="6">
    <location>
        <begin position="302"/>
        <end position="327"/>
    </location>
</feature>
<feature type="transmembrane region" description="Helical" evidence="6">
    <location>
        <begin position="617"/>
        <end position="639"/>
    </location>
</feature>
<evidence type="ECO:0000256" key="4">
    <source>
        <dbReference type="ARBA" id="ARBA00023136"/>
    </source>
</evidence>
<feature type="transmembrane region" description="Helical" evidence="6">
    <location>
        <begin position="234"/>
        <end position="256"/>
    </location>
</feature>
<evidence type="ECO:0000256" key="5">
    <source>
        <dbReference type="SAM" id="MobiDB-lite"/>
    </source>
</evidence>
<keyword evidence="2 6" id="KW-0812">Transmembrane</keyword>
<dbReference type="GO" id="GO:0022857">
    <property type="term" value="F:transmembrane transporter activity"/>
    <property type="evidence" value="ECO:0007669"/>
    <property type="project" value="InterPro"/>
</dbReference>
<dbReference type="GeneID" id="64623905"/>
<gene>
    <name evidence="7" type="ORF">BJ212DRAFT_1257757</name>
</gene>
<organism evidence="7 8">
    <name type="scientific">Suillus subaureus</name>
    <dbReference type="NCBI Taxonomy" id="48587"/>
    <lineage>
        <taxon>Eukaryota</taxon>
        <taxon>Fungi</taxon>
        <taxon>Dikarya</taxon>
        <taxon>Basidiomycota</taxon>
        <taxon>Agaricomycotina</taxon>
        <taxon>Agaricomycetes</taxon>
        <taxon>Agaricomycetidae</taxon>
        <taxon>Boletales</taxon>
        <taxon>Suillineae</taxon>
        <taxon>Suillaceae</taxon>
        <taxon>Suillus</taxon>
    </lineage>
</organism>
<keyword evidence="4 6" id="KW-0472">Membrane</keyword>
<feature type="transmembrane region" description="Helical" evidence="6">
    <location>
        <begin position="262"/>
        <end position="290"/>
    </location>
</feature>
<evidence type="ECO:0000313" key="8">
    <source>
        <dbReference type="Proteomes" id="UP000807769"/>
    </source>
</evidence>
<dbReference type="GO" id="GO:0016020">
    <property type="term" value="C:membrane"/>
    <property type="evidence" value="ECO:0007669"/>
    <property type="project" value="UniProtKB-SubCell"/>
</dbReference>
<evidence type="ECO:0000256" key="3">
    <source>
        <dbReference type="ARBA" id="ARBA00022989"/>
    </source>
</evidence>
<dbReference type="EMBL" id="JABBWG010000001">
    <property type="protein sequence ID" value="KAG1827151.1"/>
    <property type="molecule type" value="Genomic_DNA"/>
</dbReference>
<protein>
    <submittedName>
        <fullName evidence="7">Major facilitator superfamily domain-containing protein</fullName>
    </submittedName>
</protein>
<keyword evidence="8" id="KW-1185">Reference proteome</keyword>
<name>A0A9P7ENP0_9AGAM</name>
<sequence length="683" mass="74215">MSRRSSRNTSVVSSRDGYIPQSDELILPSVPVDEHILHDLVHPHQQSERTLVDQDRSFQLDREDEEHDEEVTAWKVLPWWKRPSPYWLVFATPLASIGFSAVIGPRVEMYTVLACRVHAPGNELQYDPNDTLQSLAQLHSMLSMNAARTLHDGSTLYDPSAPVVSPQPVSLYVPADTGHQQSHIPNRDQCASDPVVQAAVAQLSAVLNTTMGILSCLSTAWWGSLADRFGRTSVMGISMLGLLANDLIFIVTAFFVERLPGGYWFLILGFALDGMVGGMTTGIAASHAYLADSTHRSERSGMFSLALGTMFFGVALGPVIGGILIRATGSTLSTFYLAATVHALHAASMFLIIPESQTKARAFGAQKRRQASLERRNDGTLRVASLLKGAMRFFSPLAVLLPEPISVDGNPLKRSKRDWSLCFIAASYGFTMSLMGLVTYVLQYAVGNFKWSSETISYYVAFTGAVRALFLAVILPVIIKLLKPTPVQLPTAPDEPLQNLSSQTHPSRQNNAKPPSHSSKFDLNLARISVVLDILAFVIMIFASNGLVFASGSILQSLGAGYSPAVQAFALDVYNRRGGKGEAGRLFGAISVVQALGSQILGPAMFGFVYYKTVATFPGAIFVLTVVLMIISLVLLALVHPPTSEDDVEGTVPVTRVEITREDTLVLIDDDEEPRGCDTQKST</sequence>
<feature type="region of interest" description="Disordered" evidence="5">
    <location>
        <begin position="493"/>
        <end position="518"/>
    </location>
</feature>
<feature type="transmembrane region" description="Helical" evidence="6">
    <location>
        <begin position="586"/>
        <end position="611"/>
    </location>
</feature>
<feature type="transmembrane region" description="Helical" evidence="6">
    <location>
        <begin position="333"/>
        <end position="353"/>
    </location>
</feature>
<dbReference type="InterPro" id="IPR011701">
    <property type="entry name" value="MFS"/>
</dbReference>